<dbReference type="STRING" id="88036.D8SVE3"/>
<feature type="non-terminal residue" evidence="6">
    <location>
        <position position="162"/>
    </location>
</feature>
<keyword evidence="3" id="KW-0862">Zinc</keyword>
<evidence type="ECO:0000259" key="5">
    <source>
        <dbReference type="PROSITE" id="PS51292"/>
    </source>
</evidence>
<dbReference type="PROSITE" id="PS51292">
    <property type="entry name" value="ZF_RING_CH"/>
    <property type="match status" value="1"/>
</dbReference>
<dbReference type="SMART" id="SM00744">
    <property type="entry name" value="RINGv"/>
    <property type="match status" value="1"/>
</dbReference>
<evidence type="ECO:0000256" key="3">
    <source>
        <dbReference type="ARBA" id="ARBA00022833"/>
    </source>
</evidence>
<dbReference type="InterPro" id="IPR013083">
    <property type="entry name" value="Znf_RING/FYVE/PHD"/>
</dbReference>
<evidence type="ECO:0000256" key="4">
    <source>
        <dbReference type="SAM" id="Phobius"/>
    </source>
</evidence>
<accession>D8SVE3</accession>
<dbReference type="OMA" id="REMFGYQ"/>
<name>D8SVE3_SELML</name>
<dbReference type="EMBL" id="GL377645">
    <property type="protein sequence ID" value="EFJ11598.1"/>
    <property type="molecule type" value="Genomic_DNA"/>
</dbReference>
<dbReference type="Gramene" id="EFJ11598">
    <property type="protein sequence ID" value="EFJ11598"/>
    <property type="gene ID" value="SELMODRAFT_48009"/>
</dbReference>
<dbReference type="Pfam" id="PF12906">
    <property type="entry name" value="RINGv"/>
    <property type="match status" value="1"/>
</dbReference>
<keyword evidence="2" id="KW-0863">Zinc-finger</keyword>
<feature type="transmembrane region" description="Helical" evidence="4">
    <location>
        <begin position="81"/>
        <end position="102"/>
    </location>
</feature>
<proteinExistence type="predicted"/>
<protein>
    <recommendedName>
        <fullName evidence="5">RING-CH-type domain-containing protein</fullName>
    </recommendedName>
</protein>
<evidence type="ECO:0000256" key="2">
    <source>
        <dbReference type="ARBA" id="ARBA00022771"/>
    </source>
</evidence>
<keyword evidence="4" id="KW-1133">Transmembrane helix</keyword>
<reference evidence="6 7" key="1">
    <citation type="journal article" date="2011" name="Science">
        <title>The Selaginella genome identifies genetic changes associated with the evolution of vascular plants.</title>
        <authorList>
            <person name="Banks J.A."/>
            <person name="Nishiyama T."/>
            <person name="Hasebe M."/>
            <person name="Bowman J.L."/>
            <person name="Gribskov M."/>
            <person name="dePamphilis C."/>
            <person name="Albert V.A."/>
            <person name="Aono N."/>
            <person name="Aoyama T."/>
            <person name="Ambrose B.A."/>
            <person name="Ashton N.W."/>
            <person name="Axtell M.J."/>
            <person name="Barker E."/>
            <person name="Barker M.S."/>
            <person name="Bennetzen J.L."/>
            <person name="Bonawitz N.D."/>
            <person name="Chapple C."/>
            <person name="Cheng C."/>
            <person name="Correa L.G."/>
            <person name="Dacre M."/>
            <person name="DeBarry J."/>
            <person name="Dreyer I."/>
            <person name="Elias M."/>
            <person name="Engstrom E.M."/>
            <person name="Estelle M."/>
            <person name="Feng L."/>
            <person name="Finet C."/>
            <person name="Floyd S.K."/>
            <person name="Frommer W.B."/>
            <person name="Fujita T."/>
            <person name="Gramzow L."/>
            <person name="Gutensohn M."/>
            <person name="Harholt J."/>
            <person name="Hattori M."/>
            <person name="Heyl A."/>
            <person name="Hirai T."/>
            <person name="Hiwatashi Y."/>
            <person name="Ishikawa M."/>
            <person name="Iwata M."/>
            <person name="Karol K.G."/>
            <person name="Koehler B."/>
            <person name="Kolukisaoglu U."/>
            <person name="Kubo M."/>
            <person name="Kurata T."/>
            <person name="Lalonde S."/>
            <person name="Li K."/>
            <person name="Li Y."/>
            <person name="Litt A."/>
            <person name="Lyons E."/>
            <person name="Manning G."/>
            <person name="Maruyama T."/>
            <person name="Michael T.P."/>
            <person name="Mikami K."/>
            <person name="Miyazaki S."/>
            <person name="Morinaga S."/>
            <person name="Murata T."/>
            <person name="Mueller-Roeber B."/>
            <person name="Nelson D.R."/>
            <person name="Obara M."/>
            <person name="Oguri Y."/>
            <person name="Olmstead R.G."/>
            <person name="Onodera N."/>
            <person name="Petersen B.L."/>
            <person name="Pils B."/>
            <person name="Prigge M."/>
            <person name="Rensing S.A."/>
            <person name="Riano-Pachon D.M."/>
            <person name="Roberts A.W."/>
            <person name="Sato Y."/>
            <person name="Scheller H.V."/>
            <person name="Schulz B."/>
            <person name="Schulz C."/>
            <person name="Shakirov E.V."/>
            <person name="Shibagaki N."/>
            <person name="Shinohara N."/>
            <person name="Shippen D.E."/>
            <person name="Soerensen I."/>
            <person name="Sotooka R."/>
            <person name="Sugimoto N."/>
            <person name="Sugita M."/>
            <person name="Sumikawa N."/>
            <person name="Tanurdzic M."/>
            <person name="Theissen G."/>
            <person name="Ulvskov P."/>
            <person name="Wakazuki S."/>
            <person name="Weng J.K."/>
            <person name="Willats W.W."/>
            <person name="Wipf D."/>
            <person name="Wolf P.G."/>
            <person name="Yang L."/>
            <person name="Zimmer A.D."/>
            <person name="Zhu Q."/>
            <person name="Mitros T."/>
            <person name="Hellsten U."/>
            <person name="Loque D."/>
            <person name="Otillar R."/>
            <person name="Salamov A."/>
            <person name="Schmutz J."/>
            <person name="Shapiro H."/>
            <person name="Lindquist E."/>
            <person name="Lucas S."/>
            <person name="Rokhsar D."/>
            <person name="Grigoriev I.V."/>
        </authorList>
    </citation>
    <scope>NUCLEOTIDE SEQUENCE [LARGE SCALE GENOMIC DNA]</scope>
</reference>
<dbReference type="Proteomes" id="UP000001514">
    <property type="component" value="Unassembled WGS sequence"/>
</dbReference>
<dbReference type="PANTHER" id="PTHR46347">
    <property type="entry name" value="RING/FYVE/PHD ZINC FINGER SUPERFAMILY PROTEIN"/>
    <property type="match status" value="1"/>
</dbReference>
<gene>
    <name evidence="6" type="ORF">SELMODRAFT_48009</name>
</gene>
<keyword evidence="7" id="KW-1185">Reference proteome</keyword>
<keyword evidence="4" id="KW-0812">Transmembrane</keyword>
<keyword evidence="4" id="KW-0472">Membrane</keyword>
<dbReference type="HOGENOM" id="CLU_060435_2_0_1"/>
<evidence type="ECO:0000256" key="1">
    <source>
        <dbReference type="ARBA" id="ARBA00022723"/>
    </source>
</evidence>
<dbReference type="GO" id="GO:0008270">
    <property type="term" value="F:zinc ion binding"/>
    <property type="evidence" value="ECO:0007669"/>
    <property type="project" value="UniProtKB-KW"/>
</dbReference>
<keyword evidence="1" id="KW-0479">Metal-binding</keyword>
<sequence length="162" mass="18819">QRQCRICLECGGSDLIAPCQCKGTQKFVHRSCLDNWRAVKEGFAFSHCTECRSVFQMRVNRPPDRWWLRLKFQLLVCRDHTVIFVLVQVVVILLGALVYAIYGEELKEMFGYDEQHAYGFYALAVLVLILVGLLYGFFIAIICGRKITNRHYHVLEKQDLTK</sequence>
<dbReference type="OrthoDB" id="264354at2759"/>
<evidence type="ECO:0000313" key="6">
    <source>
        <dbReference type="EMBL" id="EFJ11598.1"/>
    </source>
</evidence>
<dbReference type="InParanoid" id="D8SVE3"/>
<feature type="transmembrane region" description="Helical" evidence="4">
    <location>
        <begin position="118"/>
        <end position="143"/>
    </location>
</feature>
<dbReference type="AlphaFoldDB" id="D8SVE3"/>
<dbReference type="eggNOG" id="KOG1609">
    <property type="taxonomic scope" value="Eukaryota"/>
</dbReference>
<dbReference type="Gene3D" id="3.30.40.10">
    <property type="entry name" value="Zinc/RING finger domain, C3HC4 (zinc finger)"/>
    <property type="match status" value="1"/>
</dbReference>
<dbReference type="KEGG" id="smo:SELMODRAFT_48009"/>
<feature type="non-terminal residue" evidence="6">
    <location>
        <position position="1"/>
    </location>
</feature>
<evidence type="ECO:0000313" key="7">
    <source>
        <dbReference type="Proteomes" id="UP000001514"/>
    </source>
</evidence>
<dbReference type="CDD" id="cd16495">
    <property type="entry name" value="RING_CH-C4HC3_MARCH"/>
    <property type="match status" value="1"/>
</dbReference>
<feature type="domain" description="RING-CH-type" evidence="5">
    <location>
        <begin position="1"/>
        <end position="58"/>
    </location>
</feature>
<dbReference type="InterPro" id="IPR011016">
    <property type="entry name" value="Znf_RING-CH"/>
</dbReference>
<dbReference type="SUPFAM" id="SSF57850">
    <property type="entry name" value="RING/U-box"/>
    <property type="match status" value="1"/>
</dbReference>
<organism evidence="7">
    <name type="scientific">Selaginella moellendorffii</name>
    <name type="common">Spikemoss</name>
    <dbReference type="NCBI Taxonomy" id="88036"/>
    <lineage>
        <taxon>Eukaryota</taxon>
        <taxon>Viridiplantae</taxon>
        <taxon>Streptophyta</taxon>
        <taxon>Embryophyta</taxon>
        <taxon>Tracheophyta</taxon>
        <taxon>Lycopodiopsida</taxon>
        <taxon>Selaginellales</taxon>
        <taxon>Selaginellaceae</taxon>
        <taxon>Selaginella</taxon>
    </lineage>
</organism>
<dbReference type="PANTHER" id="PTHR46347:SF2">
    <property type="entry name" value="OS02G0132300 PROTEIN"/>
    <property type="match status" value="1"/>
</dbReference>